<evidence type="ECO:0000256" key="2">
    <source>
        <dbReference type="SAM" id="SignalP"/>
    </source>
</evidence>
<dbReference type="PANTHER" id="PTHR30203">
    <property type="entry name" value="OUTER MEMBRANE CATION EFFLUX PROTEIN"/>
    <property type="match status" value="1"/>
</dbReference>
<evidence type="ECO:0000313" key="4">
    <source>
        <dbReference type="Proteomes" id="UP000067626"/>
    </source>
</evidence>
<sequence length="432" mass="46220">MAFVAPALMLAVLPIAEASAETRAGAAAAAKGPRTDAAAAPADVGATERFPTLERAMELSREWSPSVVTARAGVGVAQSAYAGARLTPVDNPYLEVFVDRGTNGATKDVMVQGNLWVPLEVSGQRGRRIDEADALVAWRETDLEAVRMTAEGEAVRAYGAALVAAARVLTFESIVKDAREEAGVYTSRLDAGDATLQDEKLAQVELARVTVLLAEARADQRRALSDLARVTGRMFEPPGGTAVTPPPADGMTRGEVARAAAESPHVDSSRREAAYYARARERAQIESHVPLNLIVTAGRGDLGEARFGGGLAWTFPVLRRNQSETARADAERTRALAETQVKQRVLASTLLNLEKERAEVRQAREVIETAGEPAAQASVEAALAMKAAGKGEMLRVLTARRDMALLRMRRLELIQREWSIVADIVALTGDLP</sequence>
<dbReference type="STRING" id="52.CMC5_072160"/>
<dbReference type="InterPro" id="IPR010131">
    <property type="entry name" value="MdtP/NodT-like"/>
</dbReference>
<dbReference type="EMBL" id="CP012159">
    <property type="protein sequence ID" value="AKT42988.1"/>
    <property type="molecule type" value="Genomic_DNA"/>
</dbReference>
<dbReference type="Pfam" id="PF02321">
    <property type="entry name" value="OEP"/>
    <property type="match status" value="1"/>
</dbReference>
<feature type="chain" id="PRO_5005459815" description="Transporter" evidence="2">
    <location>
        <begin position="21"/>
        <end position="432"/>
    </location>
</feature>
<dbReference type="InterPro" id="IPR003423">
    <property type="entry name" value="OMP_efflux"/>
</dbReference>
<dbReference type="SUPFAM" id="SSF56954">
    <property type="entry name" value="Outer membrane efflux proteins (OEP)"/>
    <property type="match status" value="1"/>
</dbReference>
<protein>
    <recommendedName>
        <fullName evidence="5">Transporter</fullName>
    </recommendedName>
</protein>
<dbReference type="Proteomes" id="UP000067626">
    <property type="component" value="Chromosome"/>
</dbReference>
<organism evidence="3 4">
    <name type="scientific">Chondromyces crocatus</name>
    <dbReference type="NCBI Taxonomy" id="52"/>
    <lineage>
        <taxon>Bacteria</taxon>
        <taxon>Pseudomonadati</taxon>
        <taxon>Myxococcota</taxon>
        <taxon>Polyangia</taxon>
        <taxon>Polyangiales</taxon>
        <taxon>Polyangiaceae</taxon>
        <taxon>Chondromyces</taxon>
    </lineage>
</organism>
<dbReference type="AlphaFoldDB" id="A0A0K1EQT5"/>
<evidence type="ECO:0000256" key="1">
    <source>
        <dbReference type="ARBA" id="ARBA00007613"/>
    </source>
</evidence>
<proteinExistence type="inferred from homology"/>
<dbReference type="Gene3D" id="1.20.1600.10">
    <property type="entry name" value="Outer membrane efflux proteins (OEP)"/>
    <property type="match status" value="1"/>
</dbReference>
<gene>
    <name evidence="3" type="ORF">CMC5_072160</name>
</gene>
<comment type="similarity">
    <text evidence="1">Belongs to the outer membrane factor (OMF) (TC 1.B.17) family.</text>
</comment>
<dbReference type="GO" id="GO:0015562">
    <property type="term" value="F:efflux transmembrane transporter activity"/>
    <property type="evidence" value="ECO:0007669"/>
    <property type="project" value="InterPro"/>
</dbReference>
<name>A0A0K1EQT5_CHOCO</name>
<dbReference type="RefSeq" id="WP_050434531.1">
    <property type="nucleotide sequence ID" value="NZ_CP012159.1"/>
</dbReference>
<evidence type="ECO:0000313" key="3">
    <source>
        <dbReference type="EMBL" id="AKT42988.1"/>
    </source>
</evidence>
<reference evidence="3 4" key="1">
    <citation type="submission" date="2015-07" db="EMBL/GenBank/DDBJ databases">
        <title>Genome analysis of myxobacterium Chondromyces crocatus Cm c5 reveals a high potential for natural compound synthesis and the genetic basis for the loss of fruiting body formation.</title>
        <authorList>
            <person name="Zaburannyi N."/>
            <person name="Bunk B."/>
            <person name="Maier J."/>
            <person name="Overmann J."/>
            <person name="Mueller R."/>
        </authorList>
    </citation>
    <scope>NUCLEOTIDE SEQUENCE [LARGE SCALE GENOMIC DNA]</scope>
    <source>
        <strain evidence="3 4">Cm c5</strain>
    </source>
</reference>
<accession>A0A0K1EQT5</accession>
<dbReference type="KEGG" id="ccro:CMC5_072160"/>
<keyword evidence="4" id="KW-1185">Reference proteome</keyword>
<keyword evidence="2" id="KW-0732">Signal</keyword>
<evidence type="ECO:0008006" key="5">
    <source>
        <dbReference type="Google" id="ProtNLM"/>
    </source>
</evidence>
<feature type="signal peptide" evidence="2">
    <location>
        <begin position="1"/>
        <end position="20"/>
    </location>
</feature>